<evidence type="ECO:0000313" key="1">
    <source>
        <dbReference type="EnsemblMetazoa" id="XP_031782651"/>
    </source>
</evidence>
<proteinExistence type="predicted"/>
<dbReference type="AlphaFoldDB" id="A0A7M7Q6F1"/>
<dbReference type="Gene3D" id="3.30.710.10">
    <property type="entry name" value="Potassium Channel Kv1.1, Chain A"/>
    <property type="match status" value="1"/>
</dbReference>
<dbReference type="EnsemblMetazoa" id="XM_031926791">
    <property type="protein sequence ID" value="XP_031782651"/>
    <property type="gene ID" value="LOC116416819"/>
</dbReference>
<name>A0A7M7Q6F1_NASVI</name>
<dbReference type="Proteomes" id="UP000002358">
    <property type="component" value="Chromosome 3"/>
</dbReference>
<dbReference type="InParanoid" id="A0A7M7Q6F1"/>
<dbReference type="SMR" id="A0A7M7Q6F1"/>
<dbReference type="GeneID" id="116416819"/>
<protein>
    <recommendedName>
        <fullName evidence="3">BTB domain-containing protein</fullName>
    </recommendedName>
</protein>
<evidence type="ECO:0008006" key="3">
    <source>
        <dbReference type="Google" id="ProtNLM"/>
    </source>
</evidence>
<dbReference type="InterPro" id="IPR011333">
    <property type="entry name" value="SKP1/BTB/POZ_sf"/>
</dbReference>
<sequence length="115" mass="13402">MTKDNNVTLNVLKRFLDFTYGIKSMLELEDVVVYLAIMAKKYDTPEMRKACEHLMSDMLNKDTVVAALLFSVKHEFCTLKKEAVRFAKSLNIDTLKSLEDFQKLYQNNELMLELL</sequence>
<evidence type="ECO:0000313" key="2">
    <source>
        <dbReference type="Proteomes" id="UP000002358"/>
    </source>
</evidence>
<dbReference type="KEGG" id="nvi:116416819"/>
<accession>A0A7M7Q6F1</accession>
<dbReference type="RefSeq" id="XP_031782651.1">
    <property type="nucleotide sequence ID" value="XM_031926791.2"/>
</dbReference>
<organism evidence="1 2">
    <name type="scientific">Nasonia vitripennis</name>
    <name type="common">Parasitic wasp</name>
    <dbReference type="NCBI Taxonomy" id="7425"/>
    <lineage>
        <taxon>Eukaryota</taxon>
        <taxon>Metazoa</taxon>
        <taxon>Ecdysozoa</taxon>
        <taxon>Arthropoda</taxon>
        <taxon>Hexapoda</taxon>
        <taxon>Insecta</taxon>
        <taxon>Pterygota</taxon>
        <taxon>Neoptera</taxon>
        <taxon>Endopterygota</taxon>
        <taxon>Hymenoptera</taxon>
        <taxon>Apocrita</taxon>
        <taxon>Proctotrupomorpha</taxon>
        <taxon>Chalcidoidea</taxon>
        <taxon>Pteromalidae</taxon>
        <taxon>Pteromalinae</taxon>
        <taxon>Nasonia</taxon>
    </lineage>
</organism>
<keyword evidence="2" id="KW-1185">Reference proteome</keyword>
<reference evidence="1" key="1">
    <citation type="submission" date="2021-01" db="UniProtKB">
        <authorList>
            <consortium name="EnsemblMetazoa"/>
        </authorList>
    </citation>
    <scope>IDENTIFICATION</scope>
</reference>